<name>A0A071MBJ0_9BURK</name>
<dbReference type="Pfam" id="PF04607">
    <property type="entry name" value="RelA_SpoT"/>
    <property type="match status" value="1"/>
</dbReference>
<accession>A0A071MBJ0</accession>
<organism evidence="2">
    <name type="scientific">Burkholderia cenocepacia</name>
    <dbReference type="NCBI Taxonomy" id="95486"/>
    <lineage>
        <taxon>Bacteria</taxon>
        <taxon>Pseudomonadati</taxon>
        <taxon>Pseudomonadota</taxon>
        <taxon>Betaproteobacteria</taxon>
        <taxon>Burkholderiales</taxon>
        <taxon>Burkholderiaceae</taxon>
        <taxon>Burkholderia</taxon>
        <taxon>Burkholderia cepacia complex</taxon>
    </lineage>
</organism>
<dbReference type="InterPro" id="IPR043519">
    <property type="entry name" value="NT_sf"/>
</dbReference>
<proteinExistence type="predicted"/>
<feature type="domain" description="RelA/SpoT" evidence="1">
    <location>
        <begin position="47"/>
        <end position="175"/>
    </location>
</feature>
<sequence>MVGSVTTEIMKAYDESKGARADFCLSVERLIRDFLDSEGIRFVDVASRVKERASLEEKLVRKGEGRYKEIADITDICGVRVITYFEGDVKRVCDILAREFELDHVNSVDKSRPSDPDRFGYRSVHFVVSHSDDRKVLREYRRFASFKVEIQIRSILQHAWAEIEHDMGYKSADEVPAPVKRKFSRLAGLLELADEEFMAIRKELDEYEKTLVARLEQQANDIALDAESLVAFVNTDEVVGRIDAVIVQYVDAELVPVSTRSIGRRVSQLKYFNFESIGEIKDALVANEALICEVAQRWLTREGDATPPSERWARGMQRGTATFYLAYAILLQDGDPDQIRGYMNQFFPDGDDAADTFLATFDDFPR</sequence>
<protein>
    <recommendedName>
        <fullName evidence="1">RelA/SpoT domain-containing protein</fullName>
    </recommendedName>
</protein>
<reference evidence="2" key="1">
    <citation type="submission" date="2014-04" db="EMBL/GenBank/DDBJ databases">
        <title>In planta biocontrol of soil-borne Fusarium wilt of banana through a plant endophytic bacterium, Burkholderia cenocepacia 869T2.</title>
        <authorList>
            <person name="Ho Y.-N."/>
            <person name="Chiang H.-M."/>
            <person name="Chao C.-P."/>
            <person name="Su C.-C."/>
            <person name="Hsu H.-F."/>
            <person name="Guo C.-T."/>
            <person name="Hsieh J.-L."/>
            <person name="Huang C.-C."/>
        </authorList>
    </citation>
    <scope>NUCLEOTIDE SEQUENCE [LARGE SCALE GENOMIC DNA]</scope>
    <source>
        <strain evidence="2">869T2</strain>
    </source>
</reference>
<dbReference type="EMBL" id="JJOA01000014">
    <property type="protein sequence ID" value="KEA58167.1"/>
    <property type="molecule type" value="Genomic_DNA"/>
</dbReference>
<dbReference type="SMART" id="SM00954">
    <property type="entry name" value="RelA_SpoT"/>
    <property type="match status" value="1"/>
</dbReference>
<comment type="caution">
    <text evidence="2">The sequence shown here is derived from an EMBL/GenBank/DDBJ whole genome shotgun (WGS) entry which is preliminary data.</text>
</comment>
<dbReference type="CDD" id="cd05399">
    <property type="entry name" value="NT_Rel-Spo_like"/>
    <property type="match status" value="1"/>
</dbReference>
<dbReference type="PANTHER" id="PTHR41773:SF1">
    <property type="entry name" value="RELA_SPOT DOMAIN-CONTAINING PROTEIN"/>
    <property type="match status" value="1"/>
</dbReference>
<dbReference type="InterPro" id="IPR007685">
    <property type="entry name" value="RelA_SpoT"/>
</dbReference>
<dbReference type="AlphaFoldDB" id="A0A071MBJ0"/>
<dbReference type="Gene3D" id="3.30.460.10">
    <property type="entry name" value="Beta Polymerase, domain 2"/>
    <property type="match status" value="1"/>
</dbReference>
<evidence type="ECO:0000259" key="1">
    <source>
        <dbReference type="SMART" id="SM00954"/>
    </source>
</evidence>
<dbReference type="Gene3D" id="1.10.287.860">
    <property type="entry name" value="Nucleotidyltransferase"/>
    <property type="match status" value="1"/>
</dbReference>
<gene>
    <name evidence="2" type="ORF">DT99_17550</name>
</gene>
<dbReference type="OrthoDB" id="9789634at2"/>
<dbReference type="SUPFAM" id="SSF81301">
    <property type="entry name" value="Nucleotidyltransferase"/>
    <property type="match status" value="1"/>
</dbReference>
<dbReference type="GO" id="GO:0015969">
    <property type="term" value="P:guanosine tetraphosphate metabolic process"/>
    <property type="evidence" value="ECO:0007669"/>
    <property type="project" value="InterPro"/>
</dbReference>
<dbReference type="PANTHER" id="PTHR41773">
    <property type="entry name" value="GTP PYROPHOSPHATASE-RELATED"/>
    <property type="match status" value="1"/>
</dbReference>
<evidence type="ECO:0000313" key="2">
    <source>
        <dbReference type="EMBL" id="KEA58167.1"/>
    </source>
</evidence>